<proteinExistence type="predicted"/>
<accession>A0AAN6Y7I3</accession>
<organism evidence="1 2">
    <name type="scientific">Rhypophila decipiens</name>
    <dbReference type="NCBI Taxonomy" id="261697"/>
    <lineage>
        <taxon>Eukaryota</taxon>
        <taxon>Fungi</taxon>
        <taxon>Dikarya</taxon>
        <taxon>Ascomycota</taxon>
        <taxon>Pezizomycotina</taxon>
        <taxon>Sordariomycetes</taxon>
        <taxon>Sordariomycetidae</taxon>
        <taxon>Sordariales</taxon>
        <taxon>Naviculisporaceae</taxon>
        <taxon>Rhypophila</taxon>
    </lineage>
</organism>
<protein>
    <submittedName>
        <fullName evidence="1">Uncharacterized protein</fullName>
    </submittedName>
</protein>
<keyword evidence="2" id="KW-1185">Reference proteome</keyword>
<dbReference type="AlphaFoldDB" id="A0AAN6Y7I3"/>
<evidence type="ECO:0000313" key="2">
    <source>
        <dbReference type="Proteomes" id="UP001301769"/>
    </source>
</evidence>
<dbReference type="EMBL" id="MU858147">
    <property type="protein sequence ID" value="KAK4211532.1"/>
    <property type="molecule type" value="Genomic_DNA"/>
</dbReference>
<evidence type="ECO:0000313" key="1">
    <source>
        <dbReference type="EMBL" id="KAK4211532.1"/>
    </source>
</evidence>
<gene>
    <name evidence="1" type="ORF">QBC37DRAFT_484562</name>
</gene>
<sequence length="389" mass="40837">MASRPPSIMYNPVGAQCILAPSDSCLYQAAGYTENNPGAQLSACQSLFGFPTVSTLTLPADRVFSTDIATAIYTDIITSTNTLPTDLVTITTRAVVRTALPRVKLRRRGGCRGRISSSSSLGSAVDPSSAFPSSSISSSAASAPAASATASVLPLASDCPNEAAYSSACSCLVLPAVTQSSDPITSVIRQTETTTVTSTSYATAVEVITQTAWADDVVTTTATATEYTDTQTTTTATTTTTTTVQPPTPTEFGIKTNEDEARNLYMSGNGVFYSGLLSPLPGLVTPLKLASPNTQPGNRWSTEWAMYVRAYEAGLYEVIFTTAQNIATLPGVVTPVTCAVEEPTLLVKCKTGDPLSLEKIVACGDKTFMTPVEFTLPSSCSFIEFYAVE</sequence>
<dbReference type="Proteomes" id="UP001301769">
    <property type="component" value="Unassembled WGS sequence"/>
</dbReference>
<name>A0AAN6Y7I3_9PEZI</name>
<reference evidence="1" key="2">
    <citation type="submission" date="2023-05" db="EMBL/GenBank/DDBJ databases">
        <authorList>
            <consortium name="Lawrence Berkeley National Laboratory"/>
            <person name="Steindorff A."/>
            <person name="Hensen N."/>
            <person name="Bonometti L."/>
            <person name="Westerberg I."/>
            <person name="Brannstrom I.O."/>
            <person name="Guillou S."/>
            <person name="Cros-Aarteil S."/>
            <person name="Calhoun S."/>
            <person name="Haridas S."/>
            <person name="Kuo A."/>
            <person name="Mondo S."/>
            <person name="Pangilinan J."/>
            <person name="Riley R."/>
            <person name="Labutti K."/>
            <person name="Andreopoulos B."/>
            <person name="Lipzen A."/>
            <person name="Chen C."/>
            <person name="Yanf M."/>
            <person name="Daum C."/>
            <person name="Ng V."/>
            <person name="Clum A."/>
            <person name="Ohm R."/>
            <person name="Martin F."/>
            <person name="Silar P."/>
            <person name="Natvig D."/>
            <person name="Lalanne C."/>
            <person name="Gautier V."/>
            <person name="Ament-Velasquez S.L."/>
            <person name="Kruys A."/>
            <person name="Hutchinson M.I."/>
            <person name="Powell A.J."/>
            <person name="Barry K."/>
            <person name="Miller A.N."/>
            <person name="Grigoriev I.V."/>
            <person name="Debuchy R."/>
            <person name="Gladieux P."/>
            <person name="Thoren M.H."/>
            <person name="Johannesson H."/>
        </authorList>
    </citation>
    <scope>NUCLEOTIDE SEQUENCE</scope>
    <source>
        <strain evidence="1">PSN293</strain>
    </source>
</reference>
<comment type="caution">
    <text evidence="1">The sequence shown here is derived from an EMBL/GenBank/DDBJ whole genome shotgun (WGS) entry which is preliminary data.</text>
</comment>
<reference evidence="1" key="1">
    <citation type="journal article" date="2023" name="Mol. Phylogenet. Evol.">
        <title>Genome-scale phylogeny and comparative genomics of the fungal order Sordariales.</title>
        <authorList>
            <person name="Hensen N."/>
            <person name="Bonometti L."/>
            <person name="Westerberg I."/>
            <person name="Brannstrom I.O."/>
            <person name="Guillou S."/>
            <person name="Cros-Aarteil S."/>
            <person name="Calhoun S."/>
            <person name="Haridas S."/>
            <person name="Kuo A."/>
            <person name="Mondo S."/>
            <person name="Pangilinan J."/>
            <person name="Riley R."/>
            <person name="LaButti K."/>
            <person name="Andreopoulos B."/>
            <person name="Lipzen A."/>
            <person name="Chen C."/>
            <person name="Yan M."/>
            <person name="Daum C."/>
            <person name="Ng V."/>
            <person name="Clum A."/>
            <person name="Steindorff A."/>
            <person name="Ohm R.A."/>
            <person name="Martin F."/>
            <person name="Silar P."/>
            <person name="Natvig D.O."/>
            <person name="Lalanne C."/>
            <person name="Gautier V."/>
            <person name="Ament-Velasquez S.L."/>
            <person name="Kruys A."/>
            <person name="Hutchinson M.I."/>
            <person name="Powell A.J."/>
            <person name="Barry K."/>
            <person name="Miller A.N."/>
            <person name="Grigoriev I.V."/>
            <person name="Debuchy R."/>
            <person name="Gladieux P."/>
            <person name="Hiltunen Thoren M."/>
            <person name="Johannesson H."/>
        </authorList>
    </citation>
    <scope>NUCLEOTIDE SEQUENCE</scope>
    <source>
        <strain evidence="1">PSN293</strain>
    </source>
</reference>